<protein>
    <submittedName>
        <fullName evidence="2">Nicotinate dehydrogenase subunit B</fullName>
        <ecNumber evidence="2">1.17.2.1</ecNumber>
    </submittedName>
</protein>
<dbReference type="Pfam" id="PF02738">
    <property type="entry name" value="MoCoBD_1"/>
    <property type="match status" value="2"/>
</dbReference>
<dbReference type="SUPFAM" id="SSF54665">
    <property type="entry name" value="CO dehydrogenase molybdoprotein N-domain-like"/>
    <property type="match status" value="1"/>
</dbReference>
<dbReference type="SMART" id="SM01008">
    <property type="entry name" value="Ald_Xan_dh_C"/>
    <property type="match status" value="1"/>
</dbReference>
<dbReference type="InterPro" id="IPR037165">
    <property type="entry name" value="AldOxase/xan_DH_Mopterin-bd_sf"/>
</dbReference>
<dbReference type="AlphaFoldDB" id="A0A1J5QG32"/>
<dbReference type="Gene3D" id="3.90.1170.50">
    <property type="entry name" value="Aldehyde oxidase/xanthine dehydrogenase, a/b hammerhead"/>
    <property type="match status" value="1"/>
</dbReference>
<dbReference type="EMBL" id="MLJW01002341">
    <property type="protein sequence ID" value="OIQ74917.1"/>
    <property type="molecule type" value="Genomic_DNA"/>
</dbReference>
<dbReference type="InterPro" id="IPR036856">
    <property type="entry name" value="Ald_Oxase/Xan_DH_a/b_sf"/>
</dbReference>
<sequence length="561" mass="60834">MPVTDGDLEFRAATETVDLQRVDLADKIFGRPRFIHDLVFDGMLHARIVRPPNPGAHFLNAPIDEALTLPGVRKIIAEGDFVAIIAEREGQAERAATFLATKAKWSGVTTLPEQAELSSWIRAQPTKTTKVRQENANHLHGEGHTTLKATYTKPFVAHGSIAPSCGIAIFDGHRLEVWSSSQGVFRLRTAMARALNLEVVNVVVQHVEGAGSYGHNGADDAAFEAALLAMRLPGKHIRIQWSRADELIWEPFGPAMVSDVEATLDQDGMITDWSSQVWSNGHAGRPGYTIANGFLSEAHLNGVSELPASADLPASASYGAARNAEPGYEIDRIDVTAHHLLSMPIRSSALRSLGAHHNIFAIESFMDELANTAGRDPLTFRLAQLSDPRARAVLTAVAEAADWGQAMPANIGRGIAYARYKNRGAYCAVIADVEAEERVKIKRLTIAVDVGRVISADGVRNQIEGGAIQSSSWTLHEQVRFDRERITSSDWETYPILHFSEVPRVDVHLIGGPDEASLGAGEATQGPVPAAIGNALFDLLGLRLRHLPFTQENIVAAIEGQ</sequence>
<organism evidence="2">
    <name type="scientific">mine drainage metagenome</name>
    <dbReference type="NCBI Taxonomy" id="410659"/>
    <lineage>
        <taxon>unclassified sequences</taxon>
        <taxon>metagenomes</taxon>
        <taxon>ecological metagenomes</taxon>
    </lineage>
</organism>
<dbReference type="InterPro" id="IPR000674">
    <property type="entry name" value="Ald_Oxase/Xan_DH_a/b"/>
</dbReference>
<accession>A0A1J5QG32</accession>
<dbReference type="InterPro" id="IPR046867">
    <property type="entry name" value="AldOxase/xan_DH_MoCoBD2"/>
</dbReference>
<comment type="caution">
    <text evidence="2">The sequence shown here is derived from an EMBL/GenBank/DDBJ whole genome shotgun (WGS) entry which is preliminary data.</text>
</comment>
<dbReference type="SUPFAM" id="SSF56003">
    <property type="entry name" value="Molybdenum cofactor-binding domain"/>
    <property type="match status" value="1"/>
</dbReference>
<feature type="domain" description="Aldehyde oxidase/xanthine dehydrogenase a/b hammerhead" evidence="1">
    <location>
        <begin position="29"/>
        <end position="112"/>
    </location>
</feature>
<evidence type="ECO:0000313" key="2">
    <source>
        <dbReference type="EMBL" id="OIQ74917.1"/>
    </source>
</evidence>
<dbReference type="InterPro" id="IPR052516">
    <property type="entry name" value="N-heterocyclic_Hydroxylase"/>
</dbReference>
<dbReference type="GO" id="GO:0016491">
    <property type="term" value="F:oxidoreductase activity"/>
    <property type="evidence" value="ECO:0007669"/>
    <property type="project" value="UniProtKB-KW"/>
</dbReference>
<dbReference type="EC" id="1.17.2.1" evidence="2"/>
<proteinExistence type="predicted"/>
<dbReference type="PANTHER" id="PTHR47495">
    <property type="entry name" value="ALDEHYDE DEHYDROGENASE"/>
    <property type="match status" value="1"/>
</dbReference>
<dbReference type="Gene3D" id="3.30.365.10">
    <property type="entry name" value="Aldehyde oxidase/xanthine dehydrogenase, molybdopterin binding domain"/>
    <property type="match status" value="3"/>
</dbReference>
<evidence type="ECO:0000259" key="1">
    <source>
        <dbReference type="SMART" id="SM01008"/>
    </source>
</evidence>
<dbReference type="PANTHER" id="PTHR47495:SF1">
    <property type="entry name" value="BLL3820 PROTEIN"/>
    <property type="match status" value="1"/>
</dbReference>
<dbReference type="InterPro" id="IPR008274">
    <property type="entry name" value="AldOxase/xan_DH_MoCoBD1"/>
</dbReference>
<keyword evidence="2" id="KW-0560">Oxidoreductase</keyword>
<name>A0A1J5QG32_9ZZZZ</name>
<gene>
    <name evidence="2" type="primary">nicB_5</name>
    <name evidence="2" type="ORF">GALL_434250</name>
</gene>
<reference evidence="2" key="1">
    <citation type="submission" date="2016-10" db="EMBL/GenBank/DDBJ databases">
        <title>Sequence of Gallionella enrichment culture.</title>
        <authorList>
            <person name="Poehlein A."/>
            <person name="Muehling M."/>
            <person name="Daniel R."/>
        </authorList>
    </citation>
    <scope>NUCLEOTIDE SEQUENCE</scope>
</reference>
<dbReference type="Pfam" id="PF20256">
    <property type="entry name" value="MoCoBD_2"/>
    <property type="match status" value="1"/>
</dbReference>